<evidence type="ECO:0000256" key="6">
    <source>
        <dbReference type="ARBA" id="ARBA00013005"/>
    </source>
</evidence>
<dbReference type="GO" id="GO:0005524">
    <property type="term" value="F:ATP binding"/>
    <property type="evidence" value="ECO:0007669"/>
    <property type="project" value="UniProtKB-UniRule"/>
</dbReference>
<dbReference type="SUPFAM" id="SSF56059">
    <property type="entry name" value="Glutathione synthetase ATP-binding domain-like"/>
    <property type="match status" value="1"/>
</dbReference>
<dbReference type="PROSITE" id="PS50975">
    <property type="entry name" value="ATP_GRASP"/>
    <property type="match status" value="1"/>
</dbReference>
<dbReference type="Proteomes" id="UP000243547">
    <property type="component" value="Unassembled WGS sequence"/>
</dbReference>
<dbReference type="STRING" id="1120989.SAMN02745227_01464"/>
<dbReference type="InterPro" id="IPR013221">
    <property type="entry name" value="Mur_ligase_cen"/>
</dbReference>
<keyword evidence="17" id="KW-1185">Reference proteome</keyword>
<evidence type="ECO:0000256" key="13">
    <source>
        <dbReference type="ARBA" id="ARBA00048425"/>
    </source>
</evidence>
<dbReference type="Pfam" id="PF02875">
    <property type="entry name" value="Mur_ligase_C"/>
    <property type="match status" value="1"/>
</dbReference>
<proteinExistence type="inferred from homology"/>
<evidence type="ECO:0000256" key="8">
    <source>
        <dbReference type="ARBA" id="ARBA00022598"/>
    </source>
</evidence>
<dbReference type="InterPro" id="IPR018109">
    <property type="entry name" value="Folylpolyglutamate_synth_CS"/>
</dbReference>
<dbReference type="NCBIfam" id="TIGR02068">
    <property type="entry name" value="cya_phycin_syn"/>
    <property type="match status" value="1"/>
</dbReference>
<feature type="domain" description="ATP-grasp" evidence="15">
    <location>
        <begin position="220"/>
        <end position="473"/>
    </location>
</feature>
<evidence type="ECO:0000256" key="14">
    <source>
        <dbReference type="PROSITE-ProRule" id="PRU00409"/>
    </source>
</evidence>
<dbReference type="GO" id="GO:0004326">
    <property type="term" value="F:tetrahydrofolylpolyglutamate synthase activity"/>
    <property type="evidence" value="ECO:0007669"/>
    <property type="project" value="InterPro"/>
</dbReference>
<name>A0A1M6PJQ6_9FIRM</name>
<comment type="similarity">
    <text evidence="3">In the C-terminal section; belongs to the MurCDEF family.</text>
</comment>
<reference evidence="17" key="1">
    <citation type="submission" date="2016-11" db="EMBL/GenBank/DDBJ databases">
        <authorList>
            <person name="Varghese N."/>
            <person name="Submissions S."/>
        </authorList>
    </citation>
    <scope>NUCLEOTIDE SEQUENCE [LARGE SCALE GENOMIC DNA]</scope>
    <source>
        <strain evidence="17">DSM 14826</strain>
    </source>
</reference>
<dbReference type="EC" id="6.3.2.30" evidence="5"/>
<dbReference type="NCBIfam" id="NF010623">
    <property type="entry name" value="PRK14016.1"/>
    <property type="match status" value="1"/>
</dbReference>
<comment type="subunit">
    <text evidence="4">Homodimer.</text>
</comment>
<dbReference type="SUPFAM" id="SSF53244">
    <property type="entry name" value="MurD-like peptide ligases, peptide-binding domain"/>
    <property type="match status" value="1"/>
</dbReference>
<dbReference type="EMBL" id="FRAI01000015">
    <property type="protein sequence ID" value="SHK08176.1"/>
    <property type="molecule type" value="Genomic_DNA"/>
</dbReference>
<comment type="function">
    <text evidence="1">Catalyzes the ATP-dependent polymerization of arginine and aspartate to multi-L-arginyl-poly-L-aspartic acid (cyanophycin; a water-insoluble reserve polymer).</text>
</comment>
<dbReference type="Pfam" id="PF08443">
    <property type="entry name" value="RimK"/>
    <property type="match status" value="1"/>
</dbReference>
<dbReference type="GO" id="GO:0071160">
    <property type="term" value="F:cyanophycin synthetase activity (L-aspartate-adding)"/>
    <property type="evidence" value="ECO:0007669"/>
    <property type="project" value="UniProtKB-EC"/>
</dbReference>
<evidence type="ECO:0000256" key="2">
    <source>
        <dbReference type="ARBA" id="ARBA00004752"/>
    </source>
</evidence>
<keyword evidence="10 14" id="KW-0067">ATP-binding</keyword>
<evidence type="ECO:0000256" key="5">
    <source>
        <dbReference type="ARBA" id="ARBA00012968"/>
    </source>
</evidence>
<dbReference type="InterPro" id="IPR036565">
    <property type="entry name" value="Mur-like_cat_sf"/>
</dbReference>
<dbReference type="Gene3D" id="3.40.1190.10">
    <property type="entry name" value="Mur-like, catalytic domain"/>
    <property type="match status" value="1"/>
</dbReference>
<comment type="pathway">
    <text evidence="2">Cell wall biogenesis; peptidoglycan biosynthesis.</text>
</comment>
<dbReference type="Gene3D" id="3.90.190.20">
    <property type="entry name" value="Mur ligase, C-terminal domain"/>
    <property type="match status" value="1"/>
</dbReference>
<evidence type="ECO:0000256" key="9">
    <source>
        <dbReference type="ARBA" id="ARBA00022741"/>
    </source>
</evidence>
<gene>
    <name evidence="16" type="ORF">SAMN02745227_01464</name>
</gene>
<evidence type="ECO:0000256" key="3">
    <source>
        <dbReference type="ARBA" id="ARBA00009060"/>
    </source>
</evidence>
<dbReference type="PANTHER" id="PTHR23135:SF18">
    <property type="entry name" value="CYANOPHYCIN SYNTHETASE"/>
    <property type="match status" value="1"/>
</dbReference>
<dbReference type="GO" id="GO:0046872">
    <property type="term" value="F:metal ion binding"/>
    <property type="evidence" value="ECO:0007669"/>
    <property type="project" value="InterPro"/>
</dbReference>
<comment type="catalytic activity">
    <reaction evidence="12">
        <text>[L-4-(L-arginin-2-N-yl)aspartate](n)-L-aspartate + L-arginine + ATP = [L-4-(L-arginin-2-N-yl)aspartate](n+1) + ADP + phosphate + H(+)</text>
        <dbReference type="Rhea" id="RHEA:23888"/>
        <dbReference type="Rhea" id="RHEA-COMP:13732"/>
        <dbReference type="Rhea" id="RHEA-COMP:13733"/>
        <dbReference type="ChEBI" id="CHEBI:15378"/>
        <dbReference type="ChEBI" id="CHEBI:30616"/>
        <dbReference type="ChEBI" id="CHEBI:32682"/>
        <dbReference type="ChEBI" id="CHEBI:43474"/>
        <dbReference type="ChEBI" id="CHEBI:137986"/>
        <dbReference type="ChEBI" id="CHEBI:137990"/>
        <dbReference type="ChEBI" id="CHEBI:456216"/>
        <dbReference type="EC" id="6.3.2.30"/>
    </reaction>
</comment>
<evidence type="ECO:0000256" key="4">
    <source>
        <dbReference type="ARBA" id="ARBA00011738"/>
    </source>
</evidence>
<dbReference type="InterPro" id="IPR011810">
    <property type="entry name" value="Cya_phycin_syn"/>
</dbReference>
<dbReference type="OrthoDB" id="9803907at2"/>
<evidence type="ECO:0000259" key="15">
    <source>
        <dbReference type="PROSITE" id="PS50975"/>
    </source>
</evidence>
<dbReference type="GO" id="GO:0071161">
    <property type="term" value="F:cyanophycin synthetase activity (L-arginine-adding)"/>
    <property type="evidence" value="ECO:0007669"/>
    <property type="project" value="UniProtKB-EC"/>
</dbReference>
<dbReference type="PANTHER" id="PTHR23135">
    <property type="entry name" value="MUR LIGASE FAMILY MEMBER"/>
    <property type="match status" value="1"/>
</dbReference>
<evidence type="ECO:0000256" key="12">
    <source>
        <dbReference type="ARBA" id="ARBA00048094"/>
    </source>
</evidence>
<keyword evidence="9 14" id="KW-0547">Nucleotide-binding</keyword>
<dbReference type="InterPro" id="IPR036615">
    <property type="entry name" value="Mur_ligase_C_dom_sf"/>
</dbReference>
<dbReference type="Gene3D" id="3.30.470.20">
    <property type="entry name" value="ATP-grasp fold, B domain"/>
    <property type="match status" value="2"/>
</dbReference>
<evidence type="ECO:0000256" key="7">
    <source>
        <dbReference type="ARBA" id="ARBA00022036"/>
    </source>
</evidence>
<evidence type="ECO:0000256" key="11">
    <source>
        <dbReference type="ARBA" id="ARBA00031353"/>
    </source>
</evidence>
<dbReference type="InterPro" id="IPR044019">
    <property type="entry name" value="Cyanophycin_syn_N"/>
</dbReference>
<dbReference type="EC" id="6.3.2.29" evidence="6"/>
<organism evidence="16 17">
    <name type="scientific">Anaerobranca californiensis DSM 14826</name>
    <dbReference type="NCBI Taxonomy" id="1120989"/>
    <lineage>
        <taxon>Bacteria</taxon>
        <taxon>Bacillati</taxon>
        <taxon>Bacillota</taxon>
        <taxon>Clostridia</taxon>
        <taxon>Eubacteriales</taxon>
        <taxon>Proteinivoracaceae</taxon>
        <taxon>Anaerobranca</taxon>
    </lineage>
</organism>
<comment type="catalytic activity">
    <reaction evidence="13">
        <text>[L-4-(L-arginin-2-N-yl)aspartate](n) + L-aspartate + ATP = [L-4-(L-arginin-2-N-yl)aspartate](n)-L-aspartate + ADP + phosphate + H(+)</text>
        <dbReference type="Rhea" id="RHEA:13277"/>
        <dbReference type="Rhea" id="RHEA-COMP:13728"/>
        <dbReference type="Rhea" id="RHEA-COMP:13733"/>
        <dbReference type="ChEBI" id="CHEBI:15378"/>
        <dbReference type="ChEBI" id="CHEBI:29991"/>
        <dbReference type="ChEBI" id="CHEBI:30616"/>
        <dbReference type="ChEBI" id="CHEBI:43474"/>
        <dbReference type="ChEBI" id="CHEBI:137986"/>
        <dbReference type="ChEBI" id="CHEBI:137990"/>
        <dbReference type="ChEBI" id="CHEBI:456216"/>
        <dbReference type="EC" id="6.3.2.29"/>
    </reaction>
</comment>
<evidence type="ECO:0000313" key="16">
    <source>
        <dbReference type="EMBL" id="SHK08176.1"/>
    </source>
</evidence>
<dbReference type="PROSITE" id="PS01011">
    <property type="entry name" value="FOLYLPOLYGLU_SYNT_1"/>
    <property type="match status" value="1"/>
</dbReference>
<protein>
    <recommendedName>
        <fullName evidence="7">Cyanophycin synthetase</fullName>
        <ecNumber evidence="6">6.3.2.29</ecNumber>
        <ecNumber evidence="5">6.3.2.30</ecNumber>
    </recommendedName>
    <alternativeName>
        <fullName evidence="11">Cyanophycin synthase</fullName>
    </alternativeName>
</protein>
<sequence>MEILQIKHYNGRNIYAHKPVLYLEIDLGKYGQRESKEIKGFNEKLLEILPGIAEHQCGISKAKGFKKRLEEGTFFGHVIEHVCLEILKLLEYNLRFGKTRVIKEPNQYFIVFECPYYQLGTKVAECAVKLVKNIIENKKVNLQKELVKLQKIKSNIELGPSTMAIYMSAKNKKIPVKRLDTETSMLQLGTGKYLKRVNATISSFTTALGVDIACDKTLTKKILEKSGINVPLGQIVYTEEQALEVAKNIGLPVVIKPCDGNQGKGVTLNLQTDSEIRKAYKLARIYSNKIMVEKYITGKHYRILVVNGEVVAVAERLPAHVIGTGCHTIKELIDLENQNPLRGENHDKPLTKIKIDPVVKMVLAKQKKSLNYIPAKGEKVFLRENANISTGGIAIDVTDDIHYENVLLAKRIGKIVGLDIAGIDLVTEDIAKPLTKTNGAVIEVNASPGIRMHLYPSVGTARQVGEKIVDYLFPEGSPTSIPIISITGTNGKTTTTRLISHIIRQCGFRVGMTTTDGVFIDDYMVMEGDNTGPISAQVVLDDPSVEVAVLETARGGIIKRGLGYDLADVAVVTNITDDHLGQDGIYTLDDLFFVKSLVVEAVKDNGYLVLNADDCYVRKMAKVNKKAQVIYFTLNPEKNRYFTRHLAIGGKGVFCKDNIVYYAVGDISYPIILLNKVPFTIKGKALHNVQNALAAIGACIALNTEKKEIIKGLQSFDNNIHNPGRLNIYQEKGITVLLDYGHNQDGYLNVLKFAKSLKYRKMILVLGAPGDRENRQYVEMGKLASDYGNIFIIKEDEDLRGRKPGEVAQLFKEGLLAKKVDEGQILIIKEEDQAVKKAVELADNNDLIVVFYEKLQLCKDIALKALQEKQEKIEKIV</sequence>
<dbReference type="SUPFAM" id="SSF53623">
    <property type="entry name" value="MurD-like peptide ligases, catalytic domain"/>
    <property type="match status" value="1"/>
</dbReference>
<evidence type="ECO:0000313" key="17">
    <source>
        <dbReference type="Proteomes" id="UP000243547"/>
    </source>
</evidence>
<dbReference type="RefSeq" id="WP_072907541.1">
    <property type="nucleotide sequence ID" value="NZ_FRAI01000015.1"/>
</dbReference>
<dbReference type="InterPro" id="IPR013651">
    <property type="entry name" value="ATP-grasp_RimK-type"/>
</dbReference>
<dbReference type="AlphaFoldDB" id="A0A1M6PJQ6"/>
<keyword evidence="8" id="KW-0436">Ligase</keyword>
<dbReference type="InterPro" id="IPR004101">
    <property type="entry name" value="Mur_ligase_C"/>
</dbReference>
<evidence type="ECO:0000256" key="10">
    <source>
        <dbReference type="ARBA" id="ARBA00022840"/>
    </source>
</evidence>
<accession>A0A1M6PJQ6</accession>
<dbReference type="InterPro" id="IPR011761">
    <property type="entry name" value="ATP-grasp"/>
</dbReference>
<dbReference type="Pfam" id="PF18921">
    <property type="entry name" value="Cyanophycin_syn"/>
    <property type="match status" value="1"/>
</dbReference>
<evidence type="ECO:0000256" key="1">
    <source>
        <dbReference type="ARBA" id="ARBA00003184"/>
    </source>
</evidence>
<dbReference type="Pfam" id="PF08245">
    <property type="entry name" value="Mur_ligase_M"/>
    <property type="match status" value="1"/>
</dbReference>